<dbReference type="InterPro" id="IPR000158">
    <property type="entry name" value="Cell_div_FtsZ"/>
</dbReference>
<feature type="binding site" evidence="4">
    <location>
        <position position="150"/>
    </location>
    <ligand>
        <name>GTP</name>
        <dbReference type="ChEBI" id="CHEBI:37565"/>
    </ligand>
</feature>
<dbReference type="AlphaFoldDB" id="A0A0A2E7A9"/>
<keyword evidence="10" id="KW-1185">Reference proteome</keyword>
<evidence type="ECO:0000256" key="1">
    <source>
        <dbReference type="ARBA" id="ARBA00009690"/>
    </source>
</evidence>
<name>A0A0A2E7A9_9PORP</name>
<feature type="domain" description="Tubulin/FtsZ GTPase" evidence="7">
    <location>
        <begin position="21"/>
        <end position="215"/>
    </location>
</feature>
<dbReference type="Gene3D" id="3.40.50.1440">
    <property type="entry name" value="Tubulin/FtsZ, GTPase domain"/>
    <property type="match status" value="1"/>
</dbReference>
<keyword evidence="4" id="KW-0717">Septation</keyword>
<evidence type="ECO:0000259" key="8">
    <source>
        <dbReference type="SMART" id="SM00865"/>
    </source>
</evidence>
<sequence length="460" mass="50003">MQDDNNKLLDFDYDQSEMKPIIKVVGVGGGGGNAVETMFAGGSVKDVTFLLCNTDMQALRKSKVPNQLVLGPDITRGLGAGNRPERAQEAAESSREEIKEALTSDGTQMVFLTAGMGGGTGTGAAPVIGRIAMDAGLLTVGIITIPFLFEGRNKILQALRGVKEMRENVDALLVVNNERLRNIYQDLRLDNAFDKADETLTNAARGISDMITRPGRINLDFEDVKTTLKNGGVAIISTGYGEGENRMQKAIDEALNSPLLNNNNIYKARKVLINIYQSNEAPLITEELDPINEFTNKIETGFDNIWGLSTDDSLGQKVAVTVLASGFDLDTTTKSIQSSSSTDKDNNLINTLSSNNDDISRIKEENELISDYYGTDNLERKIFKPTLLKISELDDEDIIGIMEETPTLNRNNKPIEEVRSRKAANAGKFPGATGGNAMDTGSRNGRSESSPGNSYQTIKF</sequence>
<feature type="binding site" evidence="4">
    <location>
        <position position="197"/>
    </location>
    <ligand>
        <name>GTP</name>
        <dbReference type="ChEBI" id="CHEBI:37565"/>
    </ligand>
</feature>
<feature type="compositionally biased region" description="Polar residues" evidence="6">
    <location>
        <begin position="439"/>
        <end position="460"/>
    </location>
</feature>
<dbReference type="OrthoDB" id="9813375at2"/>
<evidence type="ECO:0000256" key="3">
    <source>
        <dbReference type="ARBA" id="ARBA00023134"/>
    </source>
</evidence>
<dbReference type="STRING" id="28115.HQ47_07510"/>
<dbReference type="Pfam" id="PF12327">
    <property type="entry name" value="FtsZ_C"/>
    <property type="match status" value="1"/>
</dbReference>
<dbReference type="NCBIfam" id="TIGR00065">
    <property type="entry name" value="ftsZ"/>
    <property type="match status" value="1"/>
</dbReference>
<keyword evidence="4" id="KW-0131">Cell cycle</keyword>
<dbReference type="SUPFAM" id="SSF52490">
    <property type="entry name" value="Tubulin nucleotide-binding domain-like"/>
    <property type="match status" value="1"/>
</dbReference>
<comment type="subunit">
    <text evidence="4">Homodimer. Polymerizes to form a dynamic ring structure in a strictly GTP-dependent manner. Interacts directly with several other division proteins.</text>
</comment>
<dbReference type="GO" id="GO:0003924">
    <property type="term" value="F:GTPase activity"/>
    <property type="evidence" value="ECO:0007669"/>
    <property type="project" value="UniProtKB-UniRule"/>
</dbReference>
<accession>A0A0A2E7A9</accession>
<dbReference type="InterPro" id="IPR036525">
    <property type="entry name" value="Tubulin/FtsZ_GTPase_sf"/>
</dbReference>
<comment type="similarity">
    <text evidence="1 4">Belongs to the FtsZ family.</text>
</comment>
<dbReference type="PRINTS" id="PR00423">
    <property type="entry name" value="CELLDVISFTSZ"/>
</dbReference>
<reference evidence="9 10" key="1">
    <citation type="submission" date="2014-09" db="EMBL/GenBank/DDBJ databases">
        <title>Draft Genome Sequence of Porphyromonas macacae COT-192_OH2859.</title>
        <authorList>
            <person name="Wallis C."/>
            <person name="Deusch O."/>
            <person name="O'Flynn C."/>
            <person name="Davis I."/>
            <person name="Horsfall A."/>
            <person name="Kirkwood N."/>
            <person name="Harris S."/>
            <person name="Eisen J.A."/>
            <person name="Coil D.A."/>
            <person name="Darling A.E."/>
            <person name="Jospin G."/>
            <person name="Alexiev A."/>
        </authorList>
    </citation>
    <scope>NUCLEOTIDE SEQUENCE [LARGE SCALE GENOMIC DNA]</scope>
    <source>
        <strain evidence="10">COT-192 OH2859</strain>
    </source>
</reference>
<evidence type="ECO:0000256" key="2">
    <source>
        <dbReference type="ARBA" id="ARBA00022741"/>
    </source>
</evidence>
<dbReference type="CDD" id="cd02201">
    <property type="entry name" value="FtsZ_type1"/>
    <property type="match status" value="1"/>
</dbReference>
<dbReference type="InterPro" id="IPR024757">
    <property type="entry name" value="FtsZ_C"/>
</dbReference>
<feature type="binding site" evidence="4">
    <location>
        <begin position="29"/>
        <end position="33"/>
    </location>
    <ligand>
        <name>GTP</name>
        <dbReference type="ChEBI" id="CHEBI:37565"/>
    </ligand>
</feature>
<evidence type="ECO:0000313" key="10">
    <source>
        <dbReference type="Proteomes" id="UP000030103"/>
    </source>
</evidence>
<dbReference type="PANTHER" id="PTHR30314:SF3">
    <property type="entry name" value="MITOCHONDRIAL DIVISION PROTEIN FSZA"/>
    <property type="match status" value="1"/>
</dbReference>
<protein>
    <recommendedName>
        <fullName evidence="4 5">Cell division protein FtsZ</fullName>
    </recommendedName>
</protein>
<comment type="subcellular location">
    <subcellularLocation>
        <location evidence="4">Cytoplasm</location>
    </subcellularLocation>
    <text evidence="4">Assembles at midcell at the inner surface of the cytoplasmic membrane.</text>
</comment>
<evidence type="ECO:0000313" key="9">
    <source>
        <dbReference type="EMBL" id="KGN73315.1"/>
    </source>
</evidence>
<evidence type="ECO:0000256" key="5">
    <source>
        <dbReference type="NCBIfam" id="TIGR00065"/>
    </source>
</evidence>
<keyword evidence="4" id="KW-0963">Cytoplasm</keyword>
<dbReference type="InterPro" id="IPR018316">
    <property type="entry name" value="Tubulin/FtsZ_2-layer-sand-dom"/>
</dbReference>
<feature type="domain" description="Tubulin/FtsZ 2-layer sandwich" evidence="8">
    <location>
        <begin position="217"/>
        <end position="336"/>
    </location>
</feature>
<keyword evidence="4 9" id="KW-0132">Cell division</keyword>
<dbReference type="InterPro" id="IPR008280">
    <property type="entry name" value="Tub_FtsZ_C"/>
</dbReference>
<dbReference type="GO" id="GO:0005737">
    <property type="term" value="C:cytoplasm"/>
    <property type="evidence" value="ECO:0007669"/>
    <property type="project" value="UniProtKB-SubCell"/>
</dbReference>
<dbReference type="Pfam" id="PF00091">
    <property type="entry name" value="Tubulin"/>
    <property type="match status" value="1"/>
</dbReference>
<keyword evidence="2 4" id="KW-0547">Nucleotide-binding</keyword>
<proteinExistence type="inferred from homology"/>
<dbReference type="InterPro" id="IPR003008">
    <property type="entry name" value="Tubulin_FtsZ_GTPase"/>
</dbReference>
<dbReference type="Proteomes" id="UP000030103">
    <property type="component" value="Unassembled WGS sequence"/>
</dbReference>
<dbReference type="GO" id="GO:0043093">
    <property type="term" value="P:FtsZ-dependent cytokinesis"/>
    <property type="evidence" value="ECO:0007669"/>
    <property type="project" value="UniProtKB-UniRule"/>
</dbReference>
<comment type="caution">
    <text evidence="9">The sequence shown here is derived from an EMBL/GenBank/DDBJ whole genome shotgun (WGS) entry which is preliminary data.</text>
</comment>
<feature type="region of interest" description="Disordered" evidence="6">
    <location>
        <begin position="420"/>
        <end position="460"/>
    </location>
</feature>
<feature type="binding site" evidence="4">
    <location>
        <begin position="119"/>
        <end position="121"/>
    </location>
    <ligand>
        <name>GTP</name>
        <dbReference type="ChEBI" id="CHEBI:37565"/>
    </ligand>
</feature>
<comment type="function">
    <text evidence="4">Essential cell division protein that forms a contractile ring structure (Z ring) at the future cell division site. The regulation of the ring assembly controls the timing and the location of cell division. One of the functions of the FtsZ ring is to recruit other cell division proteins to the septum to produce a new cell wall between the dividing cells. Binds GTP and shows GTPase activity.</text>
</comment>
<keyword evidence="3 4" id="KW-0342">GTP-binding</keyword>
<dbReference type="HAMAP" id="MF_00909">
    <property type="entry name" value="FtsZ"/>
    <property type="match status" value="1"/>
</dbReference>
<dbReference type="SMART" id="SM00864">
    <property type="entry name" value="Tubulin"/>
    <property type="match status" value="1"/>
</dbReference>
<dbReference type="EMBL" id="JRFA01000023">
    <property type="protein sequence ID" value="KGN73315.1"/>
    <property type="molecule type" value="Genomic_DNA"/>
</dbReference>
<dbReference type="SUPFAM" id="SSF55307">
    <property type="entry name" value="Tubulin C-terminal domain-like"/>
    <property type="match status" value="1"/>
</dbReference>
<dbReference type="RefSeq" id="WP_036874441.1">
    <property type="nucleotide sequence ID" value="NZ_JBGYTE010000050.1"/>
</dbReference>
<dbReference type="GO" id="GO:0032153">
    <property type="term" value="C:cell division site"/>
    <property type="evidence" value="ECO:0007669"/>
    <property type="project" value="UniProtKB-UniRule"/>
</dbReference>
<dbReference type="GO" id="GO:0005525">
    <property type="term" value="F:GTP binding"/>
    <property type="evidence" value="ECO:0007669"/>
    <property type="project" value="UniProtKB-UniRule"/>
</dbReference>
<dbReference type="PANTHER" id="PTHR30314">
    <property type="entry name" value="CELL DIVISION PROTEIN FTSZ-RELATED"/>
    <property type="match status" value="1"/>
</dbReference>
<organism evidence="9 10">
    <name type="scientific">Porphyromonas macacae</name>
    <dbReference type="NCBI Taxonomy" id="28115"/>
    <lineage>
        <taxon>Bacteria</taxon>
        <taxon>Pseudomonadati</taxon>
        <taxon>Bacteroidota</taxon>
        <taxon>Bacteroidia</taxon>
        <taxon>Bacteroidales</taxon>
        <taxon>Porphyromonadaceae</taxon>
        <taxon>Porphyromonas</taxon>
    </lineage>
</organism>
<evidence type="ECO:0000256" key="6">
    <source>
        <dbReference type="SAM" id="MobiDB-lite"/>
    </source>
</evidence>
<feature type="binding site" evidence="4">
    <location>
        <position position="154"/>
    </location>
    <ligand>
        <name>GTP</name>
        <dbReference type="ChEBI" id="CHEBI:37565"/>
    </ligand>
</feature>
<dbReference type="GO" id="GO:0051258">
    <property type="term" value="P:protein polymerization"/>
    <property type="evidence" value="ECO:0007669"/>
    <property type="project" value="UniProtKB-UniRule"/>
</dbReference>
<dbReference type="FunFam" id="3.40.50.1440:FF:000001">
    <property type="entry name" value="Cell division protein FtsZ"/>
    <property type="match status" value="1"/>
</dbReference>
<dbReference type="GO" id="GO:0000917">
    <property type="term" value="P:division septum assembly"/>
    <property type="evidence" value="ECO:0007669"/>
    <property type="project" value="UniProtKB-KW"/>
</dbReference>
<feature type="region of interest" description="Disordered" evidence="6">
    <location>
        <begin position="333"/>
        <end position="354"/>
    </location>
</feature>
<gene>
    <name evidence="4" type="primary">ftsZ</name>
    <name evidence="9" type="ORF">HQ47_07510</name>
</gene>
<dbReference type="InterPro" id="IPR045061">
    <property type="entry name" value="FtsZ/CetZ"/>
</dbReference>
<dbReference type="SMART" id="SM00865">
    <property type="entry name" value="Tubulin_C"/>
    <property type="match status" value="1"/>
</dbReference>
<evidence type="ECO:0000256" key="4">
    <source>
        <dbReference type="HAMAP-Rule" id="MF_00909"/>
    </source>
</evidence>
<evidence type="ECO:0000259" key="7">
    <source>
        <dbReference type="SMART" id="SM00864"/>
    </source>
</evidence>